<dbReference type="EMBL" id="JBEXRX010000008">
    <property type="protein sequence ID" value="MEU0151346.1"/>
    <property type="molecule type" value="Genomic_DNA"/>
</dbReference>
<reference evidence="3 4" key="1">
    <citation type="submission" date="2024-06" db="EMBL/GenBank/DDBJ databases">
        <title>The Natural Products Discovery Center: Release of the First 8490 Sequenced Strains for Exploring Actinobacteria Biosynthetic Diversity.</title>
        <authorList>
            <person name="Kalkreuter E."/>
            <person name="Kautsar S.A."/>
            <person name="Yang D."/>
            <person name="Bader C.D."/>
            <person name="Teijaro C.N."/>
            <person name="Fluegel L."/>
            <person name="Davis C.M."/>
            <person name="Simpson J.R."/>
            <person name="Lauterbach L."/>
            <person name="Steele A.D."/>
            <person name="Gui C."/>
            <person name="Meng S."/>
            <person name="Li G."/>
            <person name="Viehrig K."/>
            <person name="Ye F."/>
            <person name="Su P."/>
            <person name="Kiefer A.F."/>
            <person name="Nichols A."/>
            <person name="Cepeda A.J."/>
            <person name="Yan W."/>
            <person name="Fan B."/>
            <person name="Jiang Y."/>
            <person name="Adhikari A."/>
            <person name="Zheng C.-J."/>
            <person name="Schuster L."/>
            <person name="Cowan T.M."/>
            <person name="Smanski M.J."/>
            <person name="Chevrette M.G."/>
            <person name="De Carvalho L.P.S."/>
            <person name="Shen B."/>
        </authorList>
    </citation>
    <scope>NUCLEOTIDE SEQUENCE [LARGE SCALE GENOMIC DNA]</scope>
    <source>
        <strain evidence="3 4">NPDC006286</strain>
    </source>
</reference>
<protein>
    <submittedName>
        <fullName evidence="3">Hemerythrin domain-containing protein</fullName>
    </submittedName>
</protein>
<gene>
    <name evidence="3" type="ORF">ABZ071_05350</name>
</gene>
<accession>A0ABV2VIA1</accession>
<dbReference type="InterPro" id="IPR012312">
    <property type="entry name" value="Hemerythrin-like"/>
</dbReference>
<dbReference type="Proteomes" id="UP001550348">
    <property type="component" value="Unassembled WGS sequence"/>
</dbReference>
<dbReference type="PANTHER" id="PTHR35585:SF1">
    <property type="entry name" value="HHE DOMAIN PROTEIN (AFU_ORTHOLOGUE AFUA_4G00730)"/>
    <property type="match status" value="1"/>
</dbReference>
<evidence type="ECO:0000313" key="4">
    <source>
        <dbReference type="Proteomes" id="UP001550348"/>
    </source>
</evidence>
<feature type="region of interest" description="Disordered" evidence="1">
    <location>
        <begin position="136"/>
        <end position="157"/>
    </location>
</feature>
<evidence type="ECO:0000256" key="1">
    <source>
        <dbReference type="SAM" id="MobiDB-lite"/>
    </source>
</evidence>
<evidence type="ECO:0000259" key="2">
    <source>
        <dbReference type="Pfam" id="PF01814"/>
    </source>
</evidence>
<dbReference type="Gene3D" id="1.20.120.520">
    <property type="entry name" value="nmb1532 protein domain like"/>
    <property type="match status" value="1"/>
</dbReference>
<comment type="caution">
    <text evidence="3">The sequence shown here is derived from an EMBL/GenBank/DDBJ whole genome shotgun (WGS) entry which is preliminary data.</text>
</comment>
<sequence length="179" mass="20002">MDAVELLQHDHRVVEQLFRDYRAAASDAQRRGVIDVLIRELSKHAALEEVLFYPFAAKVLDDGQVDGHLAGHAPIKELLLQLDRCGAGDPAQDQLMDRLASAVARHVQDDENQLMPLLCRQADEQALRELGQEIDQGKRHAPTRPHPHAPDKPPALALAAPVAAIYDRLRDRMQGRPRT</sequence>
<keyword evidence="4" id="KW-1185">Reference proteome</keyword>
<evidence type="ECO:0000313" key="3">
    <source>
        <dbReference type="EMBL" id="MEU0151346.1"/>
    </source>
</evidence>
<proteinExistence type="predicted"/>
<feature type="domain" description="Hemerythrin-like" evidence="2">
    <location>
        <begin position="3"/>
        <end position="118"/>
    </location>
</feature>
<dbReference type="PANTHER" id="PTHR35585">
    <property type="entry name" value="HHE DOMAIN PROTEIN (AFU_ORTHOLOGUE AFUA_4G00730)"/>
    <property type="match status" value="1"/>
</dbReference>
<dbReference type="Pfam" id="PF01814">
    <property type="entry name" value="Hemerythrin"/>
    <property type="match status" value="1"/>
</dbReference>
<dbReference type="RefSeq" id="WP_355663423.1">
    <property type="nucleotide sequence ID" value="NZ_JBEXRX010000008.1"/>
</dbReference>
<name>A0ABV2VIA1_9ACTN</name>
<organism evidence="3 4">
    <name type="scientific">Micromonospora fulviviridis</name>
    <dbReference type="NCBI Taxonomy" id="47860"/>
    <lineage>
        <taxon>Bacteria</taxon>
        <taxon>Bacillati</taxon>
        <taxon>Actinomycetota</taxon>
        <taxon>Actinomycetes</taxon>
        <taxon>Micromonosporales</taxon>
        <taxon>Micromonosporaceae</taxon>
        <taxon>Micromonospora</taxon>
    </lineage>
</organism>